<keyword evidence="1" id="KW-0472">Membrane</keyword>
<name>A0AAP0L4Q6_9MAGN</name>
<dbReference type="AlphaFoldDB" id="A0AAP0L4Q6"/>
<dbReference type="EMBL" id="JBBNAF010000002">
    <property type="protein sequence ID" value="KAK9164503.1"/>
    <property type="molecule type" value="Genomic_DNA"/>
</dbReference>
<sequence>MVPMPTRHIRYHTPNTHTLFAYGAHHHLFLSLQHHHHLLLQPRHGRFRRGRRPSPSSPLTLCQILQHRLIPRRINIVLRIPHVKLQDLRPIQEPVPTPQRPQPDEIAANSQFLIIFLLSNSTLIGFNGAKFNLISIAAIFIVSIVILLIVVDIVVPSIELDPQEIFRFRTIGRGRRGSVLLITSCLRQQSEDLEELVAERSVSGSVLCGWEAVIGRWRGSWSCCVGHGFNESVLAFVADDVYIIGLRLDRDSLVALVAPVL</sequence>
<evidence type="ECO:0000313" key="2">
    <source>
        <dbReference type="EMBL" id="KAK9164503.1"/>
    </source>
</evidence>
<protein>
    <submittedName>
        <fullName evidence="2">Uncharacterized protein</fullName>
    </submittedName>
</protein>
<comment type="caution">
    <text evidence="2">The sequence shown here is derived from an EMBL/GenBank/DDBJ whole genome shotgun (WGS) entry which is preliminary data.</text>
</comment>
<keyword evidence="1" id="KW-1133">Transmembrane helix</keyword>
<evidence type="ECO:0000256" key="1">
    <source>
        <dbReference type="SAM" id="Phobius"/>
    </source>
</evidence>
<evidence type="ECO:0000313" key="3">
    <source>
        <dbReference type="Proteomes" id="UP001420932"/>
    </source>
</evidence>
<keyword evidence="1" id="KW-0812">Transmembrane</keyword>
<dbReference type="Proteomes" id="UP001420932">
    <property type="component" value="Unassembled WGS sequence"/>
</dbReference>
<proteinExistence type="predicted"/>
<organism evidence="2 3">
    <name type="scientific">Stephania yunnanensis</name>
    <dbReference type="NCBI Taxonomy" id="152371"/>
    <lineage>
        <taxon>Eukaryota</taxon>
        <taxon>Viridiplantae</taxon>
        <taxon>Streptophyta</taxon>
        <taxon>Embryophyta</taxon>
        <taxon>Tracheophyta</taxon>
        <taxon>Spermatophyta</taxon>
        <taxon>Magnoliopsida</taxon>
        <taxon>Ranunculales</taxon>
        <taxon>Menispermaceae</taxon>
        <taxon>Menispermoideae</taxon>
        <taxon>Cissampelideae</taxon>
        <taxon>Stephania</taxon>
    </lineage>
</organism>
<reference evidence="2 3" key="1">
    <citation type="submission" date="2024-01" db="EMBL/GenBank/DDBJ databases">
        <title>Genome assemblies of Stephania.</title>
        <authorList>
            <person name="Yang L."/>
        </authorList>
    </citation>
    <scope>NUCLEOTIDE SEQUENCE [LARGE SCALE GENOMIC DNA]</scope>
    <source>
        <strain evidence="2">YNDBR</strain>
        <tissue evidence="2">Leaf</tissue>
    </source>
</reference>
<feature type="transmembrane region" description="Helical" evidence="1">
    <location>
        <begin position="132"/>
        <end position="155"/>
    </location>
</feature>
<keyword evidence="3" id="KW-1185">Reference proteome</keyword>
<accession>A0AAP0L4Q6</accession>
<gene>
    <name evidence="2" type="ORF">Syun_005405</name>
</gene>